<dbReference type="GO" id="GO:0044781">
    <property type="term" value="P:bacterial-type flagellum organization"/>
    <property type="evidence" value="ECO:0007669"/>
    <property type="project" value="UniProtKB-KW"/>
</dbReference>
<feature type="domain" description="Flagellar protein FlgJ N-terminal" evidence="2">
    <location>
        <begin position="49"/>
        <end position="92"/>
    </location>
</feature>
<protein>
    <recommendedName>
        <fullName evidence="2">Flagellar protein FlgJ N-terminal domain-containing protein</fullName>
    </recommendedName>
</protein>
<dbReference type="Pfam" id="PF10135">
    <property type="entry name" value="Rod-binding"/>
    <property type="match status" value="1"/>
</dbReference>
<keyword evidence="1" id="KW-1005">Bacterial flagellum biogenesis</keyword>
<evidence type="ECO:0000256" key="1">
    <source>
        <dbReference type="ARBA" id="ARBA00022795"/>
    </source>
</evidence>
<dbReference type="PRINTS" id="PR01002">
    <property type="entry name" value="FLGFLGJ"/>
</dbReference>
<organism evidence="3 4">
    <name type="scientific">Pseudidiomarina gelatinasegens</name>
    <dbReference type="NCBI Taxonomy" id="2487740"/>
    <lineage>
        <taxon>Bacteria</taxon>
        <taxon>Pseudomonadati</taxon>
        <taxon>Pseudomonadota</taxon>
        <taxon>Gammaproteobacteria</taxon>
        <taxon>Alteromonadales</taxon>
        <taxon>Idiomarinaceae</taxon>
        <taxon>Pseudidiomarina</taxon>
    </lineage>
</organism>
<dbReference type="Proteomes" id="UP000288789">
    <property type="component" value="Unassembled WGS sequence"/>
</dbReference>
<name>A0A443YZH8_9GAMM</name>
<dbReference type="InterPro" id="IPR019301">
    <property type="entry name" value="Flagellar_prot_FlgJ_N"/>
</dbReference>
<dbReference type="OrthoDB" id="289937at2"/>
<proteinExistence type="predicted"/>
<dbReference type="EMBL" id="RSFE01000005">
    <property type="protein sequence ID" value="RWU09615.1"/>
    <property type="molecule type" value="Genomic_DNA"/>
</dbReference>
<comment type="caution">
    <text evidence="3">The sequence shown here is derived from an EMBL/GenBank/DDBJ whole genome shotgun (WGS) entry which is preliminary data.</text>
</comment>
<evidence type="ECO:0000313" key="3">
    <source>
        <dbReference type="EMBL" id="RWU09615.1"/>
    </source>
</evidence>
<reference evidence="3 4" key="1">
    <citation type="submission" date="2018-12" db="EMBL/GenBank/DDBJ databases">
        <authorList>
            <person name="Li A."/>
            <person name="Zhang M."/>
            <person name="Zhu H."/>
        </authorList>
    </citation>
    <scope>NUCLEOTIDE SEQUENCE [LARGE SCALE GENOMIC DNA]</scope>
    <source>
        <strain evidence="3 4">R04H25</strain>
    </source>
</reference>
<dbReference type="RefSeq" id="WP_128352520.1">
    <property type="nucleotide sequence ID" value="NZ_RSFE01000005.1"/>
</dbReference>
<accession>A0A443YZH8</accession>
<evidence type="ECO:0000313" key="4">
    <source>
        <dbReference type="Proteomes" id="UP000288789"/>
    </source>
</evidence>
<sequence length="106" mass="11728">MSSILPSNTLALDTQQLSKLKTQSQQQPEQAAAEAARQFEALFIQQMMKTMRQAGGESEMFNSNAMKTYTEMFDQQMSTEMAGKGIGLAQQLLHELQQAPAGIKTK</sequence>
<dbReference type="AlphaFoldDB" id="A0A443YZH8"/>
<keyword evidence="4" id="KW-1185">Reference proteome</keyword>
<gene>
    <name evidence="3" type="ORF">EGC76_08295</name>
</gene>
<evidence type="ECO:0000259" key="2">
    <source>
        <dbReference type="Pfam" id="PF10135"/>
    </source>
</evidence>